<dbReference type="OrthoDB" id="2161133at2759"/>
<reference evidence="2" key="1">
    <citation type="submission" date="2025-08" db="UniProtKB">
        <authorList>
            <consortium name="RefSeq"/>
        </authorList>
    </citation>
    <scope>IDENTIFICATION</scope>
    <source>
        <tissue evidence="2">Tentacle</tissue>
    </source>
</reference>
<dbReference type="Proteomes" id="UP000515163">
    <property type="component" value="Unplaced"/>
</dbReference>
<sequence length="354" mass="39162">MQTTSQSEMSIPRRVLIVGAGLTGSVTASLLRRKFQNIDLTVWEKSRGAGGRMTTSRCPDDPKCTADTGAQYISATPSYFKVHESFYQELLSSNVLKPFTGLIEGEKNQDGVKHFIAPAGTSSIVKHFLKQSGANVHYQTQCNEVNMKDNPSQWEAIDLKGNSELFDSIIITIPVPQLFNFKGSIQSHIKEDKERLEAVNYSSRYALGLFYAQGTDISLPWTAKYVTGNPCIRFVSVDSRKRGQDEDNIGPSIVLHTSVPFGIEHLESEPKQVEEIILKHAYELLPTLPKPTNIKFQKWRYSQVSTPMPGAPGCLVLHHSPLALAGGDAFVHSNFDGCIESALSIVDKFTNSKI</sequence>
<dbReference type="InterPro" id="IPR040174">
    <property type="entry name" value="RNLS"/>
</dbReference>
<dbReference type="InParanoid" id="A0A6P8HJA9"/>
<dbReference type="GO" id="GO:0005576">
    <property type="term" value="C:extracellular region"/>
    <property type="evidence" value="ECO:0007669"/>
    <property type="project" value="TreeGrafter"/>
</dbReference>
<dbReference type="GO" id="GO:0016651">
    <property type="term" value="F:oxidoreductase activity, acting on NAD(P)H"/>
    <property type="evidence" value="ECO:0007669"/>
    <property type="project" value="InterPro"/>
</dbReference>
<organism evidence="1 2">
    <name type="scientific">Actinia tenebrosa</name>
    <name type="common">Australian red waratah sea anemone</name>
    <dbReference type="NCBI Taxonomy" id="6105"/>
    <lineage>
        <taxon>Eukaryota</taxon>
        <taxon>Metazoa</taxon>
        <taxon>Cnidaria</taxon>
        <taxon>Anthozoa</taxon>
        <taxon>Hexacorallia</taxon>
        <taxon>Actiniaria</taxon>
        <taxon>Actiniidae</taxon>
        <taxon>Actinia</taxon>
    </lineage>
</organism>
<name>A0A6P8HJA9_ACTTE</name>
<dbReference type="SUPFAM" id="SSF51905">
    <property type="entry name" value="FAD/NAD(P)-binding domain"/>
    <property type="match status" value="1"/>
</dbReference>
<dbReference type="PANTHER" id="PTHR23357:SF1">
    <property type="entry name" value="RENALASE"/>
    <property type="match status" value="1"/>
</dbReference>
<keyword evidence="1" id="KW-1185">Reference proteome</keyword>
<dbReference type="KEGG" id="aten:116293209"/>
<dbReference type="InterPro" id="IPR036188">
    <property type="entry name" value="FAD/NAD-bd_sf"/>
</dbReference>
<dbReference type="AlphaFoldDB" id="A0A6P8HJA9"/>
<dbReference type="Gene3D" id="3.90.660.10">
    <property type="match status" value="1"/>
</dbReference>
<protein>
    <submittedName>
        <fullName evidence="2">Renalase-like</fullName>
    </submittedName>
</protein>
<dbReference type="Pfam" id="PF13450">
    <property type="entry name" value="NAD_binding_8"/>
    <property type="match status" value="1"/>
</dbReference>
<evidence type="ECO:0000313" key="2">
    <source>
        <dbReference type="RefSeq" id="XP_031556469.1"/>
    </source>
</evidence>
<gene>
    <name evidence="2" type="primary">LOC116293209</name>
</gene>
<dbReference type="RefSeq" id="XP_031556469.1">
    <property type="nucleotide sequence ID" value="XM_031700609.1"/>
</dbReference>
<dbReference type="FunCoup" id="A0A6P8HJA9">
    <property type="interactions" value="65"/>
</dbReference>
<evidence type="ECO:0000313" key="1">
    <source>
        <dbReference type="Proteomes" id="UP000515163"/>
    </source>
</evidence>
<dbReference type="PANTHER" id="PTHR23357">
    <property type="entry name" value="RENALASE"/>
    <property type="match status" value="1"/>
</dbReference>
<proteinExistence type="predicted"/>
<accession>A0A6P8HJA9</accession>
<dbReference type="Gene3D" id="3.50.50.60">
    <property type="entry name" value="FAD/NAD(P)-binding domain"/>
    <property type="match status" value="1"/>
</dbReference>
<dbReference type="GeneID" id="116293209"/>